<keyword evidence="1" id="KW-0812">Transmembrane</keyword>
<accession>A0A919GB26</accession>
<evidence type="ECO:0000313" key="3">
    <source>
        <dbReference type="Proteomes" id="UP000617734"/>
    </source>
</evidence>
<dbReference type="EMBL" id="BNBO01000053">
    <property type="protein sequence ID" value="GHH81517.1"/>
    <property type="molecule type" value="Genomic_DNA"/>
</dbReference>
<evidence type="ECO:0000256" key="1">
    <source>
        <dbReference type="SAM" id="Phobius"/>
    </source>
</evidence>
<dbReference type="Proteomes" id="UP000617734">
    <property type="component" value="Unassembled WGS sequence"/>
</dbReference>
<comment type="caution">
    <text evidence="2">The sequence shown here is derived from an EMBL/GenBank/DDBJ whole genome shotgun (WGS) entry which is preliminary data.</text>
</comment>
<evidence type="ECO:0000313" key="2">
    <source>
        <dbReference type="EMBL" id="GHH81517.1"/>
    </source>
</evidence>
<proteinExistence type="predicted"/>
<gene>
    <name evidence="2" type="ORF">GCM10018781_64320</name>
</gene>
<keyword evidence="3" id="KW-1185">Reference proteome</keyword>
<reference evidence="2" key="1">
    <citation type="journal article" date="2014" name="Int. J. Syst. Evol. Microbiol.">
        <title>Complete genome sequence of Corynebacterium casei LMG S-19264T (=DSM 44701T), isolated from a smear-ripened cheese.</title>
        <authorList>
            <consortium name="US DOE Joint Genome Institute (JGI-PGF)"/>
            <person name="Walter F."/>
            <person name="Albersmeier A."/>
            <person name="Kalinowski J."/>
            <person name="Ruckert C."/>
        </authorList>
    </citation>
    <scope>NUCLEOTIDE SEQUENCE</scope>
    <source>
        <strain evidence="2">JCM 4646</strain>
    </source>
</reference>
<organism evidence="2 3">
    <name type="scientific">Kitasatospora indigofera</name>
    <dbReference type="NCBI Taxonomy" id="67307"/>
    <lineage>
        <taxon>Bacteria</taxon>
        <taxon>Bacillati</taxon>
        <taxon>Actinomycetota</taxon>
        <taxon>Actinomycetes</taxon>
        <taxon>Kitasatosporales</taxon>
        <taxon>Streptomycetaceae</taxon>
        <taxon>Kitasatospora</taxon>
    </lineage>
</organism>
<sequence length="234" mass="25475">MQPCCLTRRSDGASCSVMDLTGIAALVALAGIPVSVLVAHWQKRTALQQTHALNQAARESAAAAHQAALAQAEAGHRAALELQAAQTAASHRSAIALAAASHQSALEVARAQARAERDRWLLDARRASYDRFRECLGRFRIALFRGMDKEALDGITYDMHSIAHEVRGIGPSEAGALARDINIRCTSVTRLVGGPGTTREEREEAWSTWITPLREQFSESVHNVMTREPVLFDE</sequence>
<keyword evidence="1" id="KW-0472">Membrane</keyword>
<keyword evidence="1" id="KW-1133">Transmembrane helix</keyword>
<reference evidence="2" key="2">
    <citation type="submission" date="2020-09" db="EMBL/GenBank/DDBJ databases">
        <authorList>
            <person name="Sun Q."/>
            <person name="Ohkuma M."/>
        </authorList>
    </citation>
    <scope>NUCLEOTIDE SEQUENCE</scope>
    <source>
        <strain evidence="2">JCM 4646</strain>
    </source>
</reference>
<protein>
    <submittedName>
        <fullName evidence="2">Uncharacterized protein</fullName>
    </submittedName>
</protein>
<feature type="transmembrane region" description="Helical" evidence="1">
    <location>
        <begin position="20"/>
        <end position="41"/>
    </location>
</feature>
<name>A0A919GB26_9ACTN</name>
<dbReference type="AlphaFoldDB" id="A0A919GB26"/>